<evidence type="ECO:0000259" key="1">
    <source>
        <dbReference type="Pfam" id="PF20408"/>
    </source>
</evidence>
<name>A0A6M1LLX9_9PROT</name>
<reference evidence="2 3" key="2">
    <citation type="submission" date="2020-03" db="EMBL/GenBank/DDBJ databases">
        <title>Roseomonas stagni sp. nov., isolated from pond water in Japan.</title>
        <authorList>
            <person name="Furuhata K."/>
            <person name="Miyamoto H."/>
            <person name="Goto K."/>
        </authorList>
    </citation>
    <scope>NUCLEOTIDE SEQUENCE [LARGE SCALE GENOMIC DNA]</scope>
    <source>
        <strain evidence="2 3">PeD5</strain>
    </source>
</reference>
<organism evidence="2 3">
    <name type="scientific">Falsiroseomonas algicola</name>
    <dbReference type="NCBI Taxonomy" id="2716930"/>
    <lineage>
        <taxon>Bacteria</taxon>
        <taxon>Pseudomonadati</taxon>
        <taxon>Pseudomonadota</taxon>
        <taxon>Alphaproteobacteria</taxon>
        <taxon>Acetobacterales</taxon>
        <taxon>Roseomonadaceae</taxon>
        <taxon>Falsiroseomonas</taxon>
    </lineage>
</organism>
<protein>
    <recommendedName>
        <fullName evidence="1">KANL3/Tex30 alpha/beta hydrolase-like domain-containing protein</fullName>
    </recommendedName>
</protein>
<accession>A0A6M1LLX9</accession>
<dbReference type="AlphaFoldDB" id="A0A6M1LLX9"/>
<dbReference type="Gene3D" id="3.40.50.1820">
    <property type="entry name" value="alpha/beta hydrolase"/>
    <property type="match status" value="1"/>
</dbReference>
<dbReference type="RefSeq" id="WP_164694897.1">
    <property type="nucleotide sequence ID" value="NZ_JAAIKB010000004.1"/>
</dbReference>
<comment type="caution">
    <text evidence="2">The sequence shown here is derived from an EMBL/GenBank/DDBJ whole genome shotgun (WGS) entry which is preliminary data.</text>
</comment>
<dbReference type="Pfam" id="PF20408">
    <property type="entry name" value="Abhydrolase_11"/>
    <property type="match status" value="1"/>
</dbReference>
<reference evidence="2 3" key="1">
    <citation type="submission" date="2020-02" db="EMBL/GenBank/DDBJ databases">
        <authorList>
            <person name="Kim H.M."/>
            <person name="Jeon C.O."/>
        </authorList>
    </citation>
    <scope>NUCLEOTIDE SEQUENCE [LARGE SCALE GENOMIC DNA]</scope>
    <source>
        <strain evidence="2 3">PeD5</strain>
    </source>
</reference>
<dbReference type="SUPFAM" id="SSF53474">
    <property type="entry name" value="alpha/beta-Hydrolases"/>
    <property type="match status" value="1"/>
</dbReference>
<keyword evidence="3" id="KW-1185">Reference proteome</keyword>
<sequence length="195" mass="20451">MIVPAGRPGPAFYLAGDSFPDDVGVERALAPRLGPHFDGWVGQAALADIPGGFDPAIAARAAQLEAALPEGPALRRVVLIGRSSGARVVTEVACRRPVQAVICLGYPFRRPGGPLEPARFAHLSGLAVPTLILQGTSDAYGTPTAARFHPLSPHIQVQALEADHRLRLAAPDWDAACRLILDFCAHAAAPHDLTG</sequence>
<dbReference type="InterPro" id="IPR029058">
    <property type="entry name" value="AB_hydrolase_fold"/>
</dbReference>
<dbReference type="EMBL" id="JAAIKB010000004">
    <property type="protein sequence ID" value="NGM21019.1"/>
    <property type="molecule type" value="Genomic_DNA"/>
</dbReference>
<dbReference type="Proteomes" id="UP000475385">
    <property type="component" value="Unassembled WGS sequence"/>
</dbReference>
<dbReference type="InterPro" id="IPR046879">
    <property type="entry name" value="KANL3/Tex30_Abhydrolase"/>
</dbReference>
<dbReference type="PANTHER" id="PTHR13136">
    <property type="entry name" value="TESTIS DEVELOPMENT PROTEIN PRTD"/>
    <property type="match status" value="1"/>
</dbReference>
<gene>
    <name evidence="2" type="ORF">G3576_13425</name>
</gene>
<dbReference type="InterPro" id="IPR026555">
    <property type="entry name" value="NSL3/Tex30"/>
</dbReference>
<proteinExistence type="predicted"/>
<dbReference type="PANTHER" id="PTHR13136:SF11">
    <property type="entry name" value="TESTIS-EXPRESSED PROTEIN 30"/>
    <property type="match status" value="1"/>
</dbReference>
<evidence type="ECO:0000313" key="3">
    <source>
        <dbReference type="Proteomes" id="UP000475385"/>
    </source>
</evidence>
<evidence type="ECO:0000313" key="2">
    <source>
        <dbReference type="EMBL" id="NGM21019.1"/>
    </source>
</evidence>
<feature type="domain" description="KANL3/Tex30 alpha/beta hydrolase-like" evidence="1">
    <location>
        <begin position="72"/>
        <end position="167"/>
    </location>
</feature>